<dbReference type="AlphaFoldDB" id="A0A8T4ICP9"/>
<comment type="subcellular location">
    <subcellularLocation>
        <location evidence="1 4">Cell outer membrane</location>
    </subcellularLocation>
</comment>
<keyword evidence="3" id="KW-0998">Cell outer membrane</keyword>
<keyword evidence="6" id="KW-0732">Signal</keyword>
<evidence type="ECO:0000256" key="4">
    <source>
        <dbReference type="RuleBase" id="RU003357"/>
    </source>
</evidence>
<gene>
    <name evidence="9" type="ORF">J7S20_09855</name>
</gene>
<feature type="compositionally biased region" description="Basic and acidic residues" evidence="5">
    <location>
        <begin position="60"/>
        <end position="71"/>
    </location>
</feature>
<evidence type="ECO:0000313" key="10">
    <source>
        <dbReference type="Proteomes" id="UP000676996"/>
    </source>
</evidence>
<feature type="domain" description="TonB-dependent receptor-like beta-barrel" evidence="7">
    <location>
        <begin position="449"/>
        <end position="1023"/>
    </location>
</feature>
<dbReference type="Gene3D" id="2.40.170.20">
    <property type="entry name" value="TonB-dependent receptor, beta-barrel domain"/>
    <property type="match status" value="1"/>
</dbReference>
<comment type="similarity">
    <text evidence="4">Belongs to the TonB-dependent receptor family.</text>
</comment>
<evidence type="ECO:0000259" key="8">
    <source>
        <dbReference type="Pfam" id="PF07715"/>
    </source>
</evidence>
<dbReference type="Pfam" id="PF07715">
    <property type="entry name" value="Plug"/>
    <property type="match status" value="1"/>
</dbReference>
<evidence type="ECO:0000256" key="1">
    <source>
        <dbReference type="ARBA" id="ARBA00004442"/>
    </source>
</evidence>
<keyword evidence="10" id="KW-1185">Reference proteome</keyword>
<evidence type="ECO:0000313" key="9">
    <source>
        <dbReference type="EMBL" id="MBR0552808.1"/>
    </source>
</evidence>
<dbReference type="RefSeq" id="WP_284054077.1">
    <property type="nucleotide sequence ID" value="NZ_JAGRQC010000003.1"/>
</dbReference>
<dbReference type="NCBIfam" id="TIGR01782">
    <property type="entry name" value="TonB-Xanth-Caul"/>
    <property type="match status" value="1"/>
</dbReference>
<organism evidence="9 10">
    <name type="scientific">Stakelama marina</name>
    <dbReference type="NCBI Taxonomy" id="2826939"/>
    <lineage>
        <taxon>Bacteria</taxon>
        <taxon>Pseudomonadati</taxon>
        <taxon>Pseudomonadota</taxon>
        <taxon>Alphaproteobacteria</taxon>
        <taxon>Sphingomonadales</taxon>
        <taxon>Sphingomonadaceae</taxon>
        <taxon>Stakelama</taxon>
    </lineage>
</organism>
<name>A0A8T4ICP9_9SPHN</name>
<dbReference type="Proteomes" id="UP000676996">
    <property type="component" value="Unassembled WGS sequence"/>
</dbReference>
<accession>A0A8T4ICP9</accession>
<evidence type="ECO:0000259" key="7">
    <source>
        <dbReference type="Pfam" id="PF00593"/>
    </source>
</evidence>
<proteinExistence type="inferred from homology"/>
<comment type="caution">
    <text evidence="9">The sequence shown here is derived from an EMBL/GenBank/DDBJ whole genome shotgun (WGS) entry which is preliminary data.</text>
</comment>
<dbReference type="Pfam" id="PF00593">
    <property type="entry name" value="TonB_dep_Rec_b-barrel"/>
    <property type="match status" value="1"/>
</dbReference>
<feature type="region of interest" description="Disordered" evidence="5">
    <location>
        <begin position="51"/>
        <end position="82"/>
    </location>
</feature>
<keyword evidence="4" id="KW-0798">TonB box</keyword>
<feature type="signal peptide" evidence="6">
    <location>
        <begin position="1"/>
        <end position="47"/>
    </location>
</feature>
<feature type="domain" description="TonB-dependent receptor plug" evidence="8">
    <location>
        <begin position="107"/>
        <end position="212"/>
    </location>
</feature>
<keyword evidence="2 4" id="KW-0472">Membrane</keyword>
<dbReference type="Gene3D" id="2.170.130.10">
    <property type="entry name" value="TonB-dependent receptor, plug domain"/>
    <property type="match status" value="1"/>
</dbReference>
<sequence length="1059" mass="113921">MKAHRGRVARGVHKKRANSHLLISSSIRAALLAGAAAGAITPLAAIAQTTTTSTTAQNAKDAKKAKSDKTQDQAATPATTGNEIVVTGQRAALENAAQMKRNSDTISDSIVLDEAGKVPSTSLLEVLERSPGVTMNRIRAGDQGSPDGYTFEGSGIQVRGLTGTKTLLNGREIFSASGGTGLSYSDIGPELLRTVTIYKASRADLIAGGIAGTVDLRTYMPFDVKGTQVSGSISGSYGDFSDSITPSASLRASTRFDTGIGEFGILVDAAYSKIKSYDSNILVQPYFASVYNGDRVYAPGGFSETDDQFERTRKGLYVAAQWQPTPELQIYHTTFISKWDSNRDTQLVILSQPAVGAADGSTFDNGVFQSGGIINATSPGNGIVPNSNASYTPSHSKTSDFSTGFKYNSGAFHLDGSYQHTVANSGSSKYSLTLGNAAVTQVNMSNLNTPRPDIAFATPFEPDPATAQASNVAWLTMPHEGHQDTLTLDASYDLGDGFFRKVAVGGRYANRKETDDFVGTWWSPTGRGWNGVPRANAGSAPEGDFQLEQFSDFFKGDLQPVGQFYVPTSQVLRGDQFDRVMNTYAACGPDLYYQCSNPASSTYLYGNPADPSFGLQPSHVVTRPKTAAIYALLGFKNESATPMLNFSGNIGVRWVHYDVNSQGNYIFAGNTTFYRNAQDAQKSLAAIGGIDNLSAWQDAHPGQDLPYTYTSNNYAADRTGGLVKDYFLPSFNIKFEPQDGFIIRYALTETMTPPSYQDIRAQGTASVQTSPNPYAPADGSSGLPGIFNGYGLTTGNPFLEPQLSLNNDISIEWYPHRGTSVYLSLFHKRVKHQLIFNNFGAAAGQFFAPADQPTSTPADGGAAVFIPGNVAGKQNVNADQNTYIKGASLGGRTYFDMLPGLLSGFGIDANVTYIDGNSPDALALDMNGDPLHVPLIGLSKWAYSATLLYDKNKISARVSWTWRDRYLATTSDSSTSGTYTDPQTQQDITYGLPVYAAASGRLDASIGYEFSDHLNMRLNVANITNTDQRTEMEILPNRYVQRGVFVTDRRVSLNLGFSF</sequence>
<dbReference type="PANTHER" id="PTHR40980">
    <property type="entry name" value="PLUG DOMAIN-CONTAINING PROTEIN"/>
    <property type="match status" value="1"/>
</dbReference>
<dbReference type="InterPro" id="IPR010104">
    <property type="entry name" value="TonB_rcpt_bac"/>
</dbReference>
<dbReference type="EMBL" id="JAGRQC010000003">
    <property type="protein sequence ID" value="MBR0552808.1"/>
    <property type="molecule type" value="Genomic_DNA"/>
</dbReference>
<dbReference type="SUPFAM" id="SSF56935">
    <property type="entry name" value="Porins"/>
    <property type="match status" value="1"/>
</dbReference>
<dbReference type="InterPro" id="IPR036942">
    <property type="entry name" value="Beta-barrel_TonB_sf"/>
</dbReference>
<evidence type="ECO:0000256" key="2">
    <source>
        <dbReference type="ARBA" id="ARBA00023136"/>
    </source>
</evidence>
<dbReference type="InterPro" id="IPR012910">
    <property type="entry name" value="Plug_dom"/>
</dbReference>
<evidence type="ECO:0000256" key="5">
    <source>
        <dbReference type="SAM" id="MobiDB-lite"/>
    </source>
</evidence>
<protein>
    <submittedName>
        <fullName evidence="9">TonB-dependent receptor</fullName>
    </submittedName>
</protein>
<feature type="chain" id="PRO_5035932084" evidence="6">
    <location>
        <begin position="48"/>
        <end position="1059"/>
    </location>
</feature>
<dbReference type="InterPro" id="IPR000531">
    <property type="entry name" value="Beta-barrel_TonB"/>
</dbReference>
<evidence type="ECO:0000256" key="6">
    <source>
        <dbReference type="SAM" id="SignalP"/>
    </source>
</evidence>
<dbReference type="GO" id="GO:0009279">
    <property type="term" value="C:cell outer membrane"/>
    <property type="evidence" value="ECO:0007669"/>
    <property type="project" value="UniProtKB-SubCell"/>
</dbReference>
<dbReference type="InterPro" id="IPR037066">
    <property type="entry name" value="Plug_dom_sf"/>
</dbReference>
<keyword evidence="9" id="KW-0675">Receptor</keyword>
<dbReference type="PANTHER" id="PTHR40980:SF3">
    <property type="entry name" value="TONB-DEPENDENT RECEPTOR-LIKE BETA-BARREL DOMAIN-CONTAINING PROTEIN"/>
    <property type="match status" value="1"/>
</dbReference>
<reference evidence="9" key="1">
    <citation type="submission" date="2021-04" db="EMBL/GenBank/DDBJ databases">
        <title>Ouciella asimina sp. nov., isolated from the surface seawater in the hydrothermal field of Okinawa Trough.</title>
        <authorList>
            <person name="Shuang W."/>
        </authorList>
    </citation>
    <scope>NUCLEOTIDE SEQUENCE</scope>
    <source>
        <strain evidence="9">LXI357</strain>
    </source>
</reference>
<evidence type="ECO:0000256" key="3">
    <source>
        <dbReference type="ARBA" id="ARBA00023237"/>
    </source>
</evidence>